<dbReference type="Proteomes" id="UP001224661">
    <property type="component" value="Unassembled WGS sequence"/>
</dbReference>
<sequence>MDRVESKDALLRIERGQATEEELAAVAVTLFSLAAAQNESQAADDGGRSVARWSRRERARAYQAPHSWR</sequence>
<organism evidence="2 3">
    <name type="scientific">Streptomyces solicavernae</name>
    <dbReference type="NCBI Taxonomy" id="3043614"/>
    <lineage>
        <taxon>Bacteria</taxon>
        <taxon>Bacillati</taxon>
        <taxon>Actinomycetota</taxon>
        <taxon>Actinomycetes</taxon>
        <taxon>Kitasatosporales</taxon>
        <taxon>Streptomycetaceae</taxon>
        <taxon>Streptomyces</taxon>
    </lineage>
</organism>
<gene>
    <name evidence="2" type="ORF">QIS99_31025</name>
</gene>
<feature type="region of interest" description="Disordered" evidence="1">
    <location>
        <begin position="38"/>
        <end position="69"/>
    </location>
</feature>
<dbReference type="RefSeq" id="WP_282517080.1">
    <property type="nucleotide sequence ID" value="NZ_JASCIR010000056.1"/>
</dbReference>
<accession>A0ABT6S2B4</accession>
<proteinExistence type="predicted"/>
<evidence type="ECO:0000313" key="2">
    <source>
        <dbReference type="EMBL" id="MDI3390594.1"/>
    </source>
</evidence>
<evidence type="ECO:0000256" key="1">
    <source>
        <dbReference type="SAM" id="MobiDB-lite"/>
    </source>
</evidence>
<dbReference type="InterPro" id="IPR032716">
    <property type="entry name" value="ACC_epsilon"/>
</dbReference>
<comment type="caution">
    <text evidence="2">The sequence shown here is derived from an EMBL/GenBank/DDBJ whole genome shotgun (WGS) entry which is preliminary data.</text>
</comment>
<name>A0ABT6S2B4_9ACTN</name>
<protein>
    <submittedName>
        <fullName evidence="2">Acyl-CoA carboxylase subunit epsilon</fullName>
    </submittedName>
</protein>
<dbReference type="Pfam" id="PF13822">
    <property type="entry name" value="ACC_epsilon"/>
    <property type="match status" value="1"/>
</dbReference>
<dbReference type="EMBL" id="JASCIR010000056">
    <property type="protein sequence ID" value="MDI3390594.1"/>
    <property type="molecule type" value="Genomic_DNA"/>
</dbReference>
<evidence type="ECO:0000313" key="3">
    <source>
        <dbReference type="Proteomes" id="UP001224661"/>
    </source>
</evidence>
<keyword evidence="3" id="KW-1185">Reference proteome</keyword>
<reference evidence="2 3" key="1">
    <citation type="submission" date="2023-05" db="EMBL/GenBank/DDBJ databases">
        <title>Draft genome sequence of Streptomyces sp. B-S-A8 isolated from a cave soil in Thailand.</title>
        <authorList>
            <person name="Chamroensaksri N."/>
            <person name="Muangham S."/>
        </authorList>
    </citation>
    <scope>NUCLEOTIDE SEQUENCE [LARGE SCALE GENOMIC DNA]</scope>
    <source>
        <strain evidence="2 3">B-S-A8</strain>
    </source>
</reference>